<dbReference type="RefSeq" id="WP_245884463.1">
    <property type="nucleotide sequence ID" value="NZ_PVTL01000001.1"/>
</dbReference>
<dbReference type="Gene3D" id="1.10.150.20">
    <property type="entry name" value="5' to 3' exonuclease, C-terminal subdomain"/>
    <property type="match status" value="1"/>
</dbReference>
<comment type="subunit">
    <text evidence="6">Interacts with UvrB in an incision complex.</text>
</comment>
<dbReference type="PROSITE" id="PS50164">
    <property type="entry name" value="GIY_YIG"/>
    <property type="match status" value="1"/>
</dbReference>
<comment type="subcellular location">
    <subcellularLocation>
        <location evidence="6">Cytoplasm</location>
    </subcellularLocation>
</comment>
<dbReference type="Proteomes" id="UP000237983">
    <property type="component" value="Unassembled WGS sequence"/>
</dbReference>
<evidence type="ECO:0000256" key="2">
    <source>
        <dbReference type="ARBA" id="ARBA00022763"/>
    </source>
</evidence>
<evidence type="ECO:0000259" key="8">
    <source>
        <dbReference type="PROSITE" id="PS50151"/>
    </source>
</evidence>
<dbReference type="Pfam" id="PF14520">
    <property type="entry name" value="HHH_5"/>
    <property type="match status" value="1"/>
</dbReference>
<dbReference type="Pfam" id="PF08459">
    <property type="entry name" value="UvrC_RNaseH_dom"/>
    <property type="match status" value="1"/>
</dbReference>
<dbReference type="GO" id="GO:0003677">
    <property type="term" value="F:DNA binding"/>
    <property type="evidence" value="ECO:0007669"/>
    <property type="project" value="UniProtKB-UniRule"/>
</dbReference>
<keyword evidence="4 6" id="KW-0267">Excision nuclease</keyword>
<dbReference type="InterPro" id="IPR038476">
    <property type="entry name" value="UvrC_RNase_H_dom_sf"/>
</dbReference>
<evidence type="ECO:0000259" key="10">
    <source>
        <dbReference type="PROSITE" id="PS50165"/>
    </source>
</evidence>
<dbReference type="Gene3D" id="3.40.1440.10">
    <property type="entry name" value="GIY-YIG endonuclease"/>
    <property type="match status" value="1"/>
</dbReference>
<dbReference type="InterPro" id="IPR036876">
    <property type="entry name" value="UVR_dom_sf"/>
</dbReference>
<gene>
    <name evidence="6" type="primary">uvrC</name>
    <name evidence="11" type="ORF">B0I08_101561</name>
</gene>
<comment type="caution">
    <text evidence="11">The sequence shown here is derived from an EMBL/GenBank/DDBJ whole genome shotgun (WGS) entry which is preliminary data.</text>
</comment>
<dbReference type="Gene3D" id="3.30.420.340">
    <property type="entry name" value="UvrC, RNAse H endonuclease domain"/>
    <property type="match status" value="1"/>
</dbReference>
<dbReference type="GO" id="GO:0005737">
    <property type="term" value="C:cytoplasm"/>
    <property type="evidence" value="ECO:0007669"/>
    <property type="project" value="UniProtKB-SubCell"/>
</dbReference>
<dbReference type="Pfam" id="PF22920">
    <property type="entry name" value="UvrC_RNaseH"/>
    <property type="match status" value="1"/>
</dbReference>
<comment type="function">
    <text evidence="6">The UvrABC repair system catalyzes the recognition and processing of DNA lesions. UvrC both incises the 5' and 3' sides of the lesion. The N-terminal half is responsible for the 3' incision and the C-terminal half is responsible for the 5' incision.</text>
</comment>
<keyword evidence="2 6" id="KW-0227">DNA damage</keyword>
<evidence type="ECO:0000256" key="7">
    <source>
        <dbReference type="SAM" id="MobiDB-lite"/>
    </source>
</evidence>
<dbReference type="InterPro" id="IPR004791">
    <property type="entry name" value="UvrC"/>
</dbReference>
<evidence type="ECO:0000256" key="3">
    <source>
        <dbReference type="ARBA" id="ARBA00022769"/>
    </source>
</evidence>
<dbReference type="InterPro" id="IPR003583">
    <property type="entry name" value="Hlx-hairpin-Hlx_DNA-bd_motif"/>
</dbReference>
<dbReference type="InterPro" id="IPR035901">
    <property type="entry name" value="GIY-YIG_endonuc_sf"/>
</dbReference>
<feature type="domain" description="UvrC family homology region profile" evidence="10">
    <location>
        <begin position="259"/>
        <end position="597"/>
    </location>
</feature>
<comment type="similarity">
    <text evidence="6">Belongs to the UvrC family.</text>
</comment>
<dbReference type="GO" id="GO:0009381">
    <property type="term" value="F:excinuclease ABC activity"/>
    <property type="evidence" value="ECO:0007669"/>
    <property type="project" value="UniProtKB-UniRule"/>
</dbReference>
<dbReference type="InterPro" id="IPR001162">
    <property type="entry name" value="UvrC_RNase_H_dom"/>
</dbReference>
<dbReference type="SMART" id="SM00465">
    <property type="entry name" value="GIYc"/>
    <property type="match status" value="1"/>
</dbReference>
<keyword evidence="3 6" id="KW-0228">DNA excision</keyword>
<dbReference type="SUPFAM" id="SSF46600">
    <property type="entry name" value="C-terminal UvrC-binding domain of UvrB"/>
    <property type="match status" value="1"/>
</dbReference>
<evidence type="ECO:0000256" key="5">
    <source>
        <dbReference type="ARBA" id="ARBA00023204"/>
    </source>
</evidence>
<dbReference type="PANTHER" id="PTHR30562">
    <property type="entry name" value="UVRC/OXIDOREDUCTASE"/>
    <property type="match status" value="1"/>
</dbReference>
<reference evidence="11 12" key="1">
    <citation type="submission" date="2018-03" db="EMBL/GenBank/DDBJ databases">
        <title>Genomic Encyclopedia of Type Strains, Phase III (KMG-III): the genomes of soil and plant-associated and newly described type strains.</title>
        <authorList>
            <person name="Whitman W."/>
        </authorList>
    </citation>
    <scope>NUCLEOTIDE SEQUENCE [LARGE SCALE GENOMIC DNA]</scope>
    <source>
        <strain evidence="11 12">CGMCC 1.12484</strain>
    </source>
</reference>
<protein>
    <recommendedName>
        <fullName evidence="6">UvrABC system protein C</fullName>
        <shortName evidence="6">Protein UvrC</shortName>
    </recommendedName>
    <alternativeName>
        <fullName evidence="6">Excinuclease ABC subunit C</fullName>
    </alternativeName>
</protein>
<evidence type="ECO:0000256" key="4">
    <source>
        <dbReference type="ARBA" id="ARBA00022881"/>
    </source>
</evidence>
<keyword evidence="5 6" id="KW-0234">DNA repair</keyword>
<evidence type="ECO:0000259" key="9">
    <source>
        <dbReference type="PROSITE" id="PS50164"/>
    </source>
</evidence>
<dbReference type="HAMAP" id="MF_00203">
    <property type="entry name" value="UvrC"/>
    <property type="match status" value="1"/>
</dbReference>
<dbReference type="Pfam" id="PF02151">
    <property type="entry name" value="UVR"/>
    <property type="match status" value="1"/>
</dbReference>
<keyword evidence="12" id="KW-1185">Reference proteome</keyword>
<dbReference type="GO" id="GO:0009432">
    <property type="term" value="P:SOS response"/>
    <property type="evidence" value="ECO:0007669"/>
    <property type="project" value="UniProtKB-UniRule"/>
</dbReference>
<keyword evidence="1 6" id="KW-0963">Cytoplasm</keyword>
<organism evidence="11 12">
    <name type="scientific">Glaciihabitans tibetensis</name>
    <dbReference type="NCBI Taxonomy" id="1266600"/>
    <lineage>
        <taxon>Bacteria</taxon>
        <taxon>Bacillati</taxon>
        <taxon>Actinomycetota</taxon>
        <taxon>Actinomycetes</taxon>
        <taxon>Micrococcales</taxon>
        <taxon>Microbacteriaceae</taxon>
        <taxon>Glaciihabitans</taxon>
    </lineage>
</organism>
<dbReference type="InterPro" id="IPR000305">
    <property type="entry name" value="GIY-YIG_endonuc"/>
</dbReference>
<dbReference type="PROSITE" id="PS50151">
    <property type="entry name" value="UVR"/>
    <property type="match status" value="1"/>
</dbReference>
<dbReference type="Pfam" id="PF01541">
    <property type="entry name" value="GIY-YIG"/>
    <property type="match status" value="1"/>
</dbReference>
<evidence type="ECO:0000313" key="12">
    <source>
        <dbReference type="Proteomes" id="UP000237983"/>
    </source>
</evidence>
<dbReference type="PANTHER" id="PTHR30562:SF1">
    <property type="entry name" value="UVRABC SYSTEM PROTEIN C"/>
    <property type="match status" value="1"/>
</dbReference>
<dbReference type="SMART" id="SM00278">
    <property type="entry name" value="HhH1"/>
    <property type="match status" value="2"/>
</dbReference>
<dbReference type="CDD" id="cd10434">
    <property type="entry name" value="GIY-YIG_UvrC_Cho"/>
    <property type="match status" value="1"/>
</dbReference>
<dbReference type="GO" id="GO:0006289">
    <property type="term" value="P:nucleotide-excision repair"/>
    <property type="evidence" value="ECO:0007669"/>
    <property type="project" value="UniProtKB-UniRule"/>
</dbReference>
<dbReference type="SUPFAM" id="SSF47781">
    <property type="entry name" value="RuvA domain 2-like"/>
    <property type="match status" value="1"/>
</dbReference>
<dbReference type="FunFam" id="3.40.1440.10:FF:000001">
    <property type="entry name" value="UvrABC system protein C"/>
    <property type="match status" value="1"/>
</dbReference>
<name>A0A2T0VJX9_9MICO</name>
<proteinExistence type="inferred from homology"/>
<feature type="domain" description="UVR" evidence="8">
    <location>
        <begin position="208"/>
        <end position="243"/>
    </location>
</feature>
<evidence type="ECO:0000313" key="11">
    <source>
        <dbReference type="EMBL" id="PRY70425.1"/>
    </source>
</evidence>
<feature type="domain" description="GIY-YIG" evidence="9">
    <location>
        <begin position="16"/>
        <end position="95"/>
    </location>
</feature>
<evidence type="ECO:0000256" key="1">
    <source>
        <dbReference type="ARBA" id="ARBA00022490"/>
    </source>
</evidence>
<keyword evidence="6" id="KW-0742">SOS response</keyword>
<dbReference type="InterPro" id="IPR001943">
    <property type="entry name" value="UVR_dom"/>
</dbReference>
<sequence length="717" mass="78428">MADTVSYRPSAGEIPTSPGVYRFRDDSGRVLYVGKAKNLRARLANYFAPLATLHERTRRMVLAASSVSWTVVGTEFEALQLEFTWIKEFNPPFNVQFRDDKSYPYLAVTLRDEVPRVLVTRNRNLKGARYFGPYTKVWAIKDTVDVMLKVFPMRSCSDATYKRAAQTGRPCLLGDIGKCAAPCVGRVSKEEHKSIALDFASFMAGNDRSYTASITKKMQGAAAEFDYESAARYRDQLGAMDTALSKSAVVLADGIDADIFGIAHDELAAAVQQFIVRGGRIRGVRSWVVDKELDVDLPELVEIVLQNAYEDGMLPPREILVPVLPEDHAELEELLTGVRGAAPGHAGISNGLAEIDDVEDGDEQVDVLSAGPSADRGNVDRRGNFVPGTDVRGVDIDGPPRRSGGRVSVRVAQRGDKAALAQTVATNAKNALMLYKTRRSGDFVARSQALADIQEALGMSEAPLRMECYDVSHLSGTNIVASMVVFEDGLPRKDQYRRFSIADSTDDTESIYQTLSRRLAHLELDTAKVEGAPAEPDATKRLGTPPETGVGGEALLSAHADVGVVTEPAPRPRFAYRPNLLIVDGGQPQVAAAQRALDDAGVTGIALCGIAKRLEEIWLPDSDFPVILPRNSDALFLFQRIRDEAHRFAITYQRQRRSSDITSSLADIPGLGPARVRELLRHFGSVTRLRAAKVENIAEVKGVGERLANQIYESLRS</sequence>
<dbReference type="PROSITE" id="PS50165">
    <property type="entry name" value="UVRC"/>
    <property type="match status" value="1"/>
</dbReference>
<dbReference type="SUPFAM" id="SSF82771">
    <property type="entry name" value="GIY-YIG endonuclease"/>
    <property type="match status" value="1"/>
</dbReference>
<dbReference type="NCBIfam" id="NF001824">
    <property type="entry name" value="PRK00558.1-5"/>
    <property type="match status" value="1"/>
</dbReference>
<evidence type="ECO:0000256" key="6">
    <source>
        <dbReference type="HAMAP-Rule" id="MF_00203"/>
    </source>
</evidence>
<feature type="region of interest" description="Disordered" evidence="7">
    <location>
        <begin position="369"/>
        <end position="406"/>
    </location>
</feature>
<accession>A0A2T0VJX9</accession>
<dbReference type="GO" id="GO:0009380">
    <property type="term" value="C:excinuclease repair complex"/>
    <property type="evidence" value="ECO:0007669"/>
    <property type="project" value="InterPro"/>
</dbReference>
<dbReference type="InterPro" id="IPR050066">
    <property type="entry name" value="UvrABC_protein_C"/>
</dbReference>
<dbReference type="AlphaFoldDB" id="A0A2T0VJX9"/>
<dbReference type="InterPro" id="IPR010994">
    <property type="entry name" value="RuvA_2-like"/>
</dbReference>
<dbReference type="EMBL" id="PVTL01000001">
    <property type="protein sequence ID" value="PRY70425.1"/>
    <property type="molecule type" value="Genomic_DNA"/>
</dbReference>
<dbReference type="InterPro" id="IPR047296">
    <property type="entry name" value="GIY-YIG_UvrC_Cho"/>
</dbReference>